<evidence type="ECO:0000256" key="1">
    <source>
        <dbReference type="SAM" id="MobiDB-lite"/>
    </source>
</evidence>
<dbReference type="Proteomes" id="UP001268819">
    <property type="component" value="Unassembled WGS sequence"/>
</dbReference>
<gene>
    <name evidence="3" type="ORF">J2S66_003660</name>
</gene>
<proteinExistence type="predicted"/>
<evidence type="ECO:0000313" key="4">
    <source>
        <dbReference type="Proteomes" id="UP001268819"/>
    </source>
</evidence>
<feature type="region of interest" description="Disordered" evidence="1">
    <location>
        <begin position="1"/>
        <end position="22"/>
    </location>
</feature>
<protein>
    <recommendedName>
        <fullName evidence="5">RDD family protein</fullName>
    </recommendedName>
</protein>
<evidence type="ECO:0008006" key="5">
    <source>
        <dbReference type="Google" id="ProtNLM"/>
    </source>
</evidence>
<feature type="transmembrane region" description="Helical" evidence="2">
    <location>
        <begin position="81"/>
        <end position="100"/>
    </location>
</feature>
<organism evidence="3 4">
    <name type="scientific">Saccharothrix longispora</name>
    <dbReference type="NCBI Taxonomy" id="33920"/>
    <lineage>
        <taxon>Bacteria</taxon>
        <taxon>Bacillati</taxon>
        <taxon>Actinomycetota</taxon>
        <taxon>Actinomycetes</taxon>
        <taxon>Pseudonocardiales</taxon>
        <taxon>Pseudonocardiaceae</taxon>
        <taxon>Saccharothrix</taxon>
    </lineage>
</organism>
<name>A0ABU1PXB6_9PSEU</name>
<feature type="transmembrane region" description="Helical" evidence="2">
    <location>
        <begin position="187"/>
        <end position="206"/>
    </location>
</feature>
<evidence type="ECO:0000313" key="3">
    <source>
        <dbReference type="EMBL" id="MDR6595276.1"/>
    </source>
</evidence>
<reference evidence="3 4" key="1">
    <citation type="submission" date="2023-07" db="EMBL/GenBank/DDBJ databases">
        <title>Sequencing the genomes of 1000 actinobacteria strains.</title>
        <authorList>
            <person name="Klenk H.-P."/>
        </authorList>
    </citation>
    <scope>NUCLEOTIDE SEQUENCE [LARGE SCALE GENOMIC DNA]</scope>
    <source>
        <strain evidence="3 4">DSM 43749</strain>
    </source>
</reference>
<dbReference type="RefSeq" id="WP_310308334.1">
    <property type="nucleotide sequence ID" value="NZ_BAAAXB010000001.1"/>
</dbReference>
<keyword evidence="2" id="KW-1133">Transmembrane helix</keyword>
<keyword evidence="4" id="KW-1185">Reference proteome</keyword>
<dbReference type="EMBL" id="JAVDSG010000001">
    <property type="protein sequence ID" value="MDR6595276.1"/>
    <property type="molecule type" value="Genomic_DNA"/>
</dbReference>
<comment type="caution">
    <text evidence="3">The sequence shown here is derived from an EMBL/GenBank/DDBJ whole genome shotgun (WGS) entry which is preliminary data.</text>
</comment>
<evidence type="ECO:0000256" key="2">
    <source>
        <dbReference type="SAM" id="Phobius"/>
    </source>
</evidence>
<feature type="region of interest" description="Disordered" evidence="1">
    <location>
        <begin position="45"/>
        <end position="64"/>
    </location>
</feature>
<accession>A0ABU1PXB6</accession>
<sequence>MTQPDPALGTHNTVNAPVHGPSVQAGSIHGDVHFHVGHGPPYAAAPLYPTPSPHPAAPRHHPVAARRAPAAGSLLGRWAKALLPLFLACVVVGGTVDGVIGPGRLWVKLVLDAVVVALAVTGVGAWSRLSGTGFRAGLSTALDRCTPRLLAAQPPHRLGTALCLLSGTAAFGVVQETRQAAQAEPGASGALLLLFALMLLCARLLLSRNGGRPAP</sequence>
<keyword evidence="2" id="KW-0812">Transmembrane</keyword>
<keyword evidence="2" id="KW-0472">Membrane</keyword>
<feature type="transmembrane region" description="Helical" evidence="2">
    <location>
        <begin position="106"/>
        <end position="126"/>
    </location>
</feature>